<dbReference type="AlphaFoldDB" id="A0A0F3ND03"/>
<accession>A0A0F3ND03</accession>
<dbReference type="GO" id="GO:0005737">
    <property type="term" value="C:cytoplasm"/>
    <property type="evidence" value="ECO:0007669"/>
    <property type="project" value="UniProtKB-UniRule"/>
</dbReference>
<evidence type="ECO:0000313" key="11">
    <source>
        <dbReference type="EMBL" id="KJV65973.1"/>
    </source>
</evidence>
<dbReference type="RefSeq" id="WP_045804555.1">
    <property type="nucleotide sequence ID" value="NZ_LANU01000001.1"/>
</dbReference>
<dbReference type="InterPro" id="IPR022419">
    <property type="entry name" value="Porphobilin_deaminase_cofac_BS"/>
</dbReference>
<sequence>MNIRIGTRGSILAIAQTLEVKNLLNRYFPEINIQIVKIKTSGDINNKVHLSTIGGKGLFIKEIEEALLAGKVDLAVHSVKDIPAFYCEGLIIPCILKRSNPYDVFISSKYQDIKSLPLNATVGTSSVRRKVQLNYLRPDLQIVPIRGNIDTRILKSNIGEYDGVVLAEAGLIRIDRCDVIKEVLDPKMMLSAVGQGAIGLQCRANDYNIIEKIKVLNCHKSYVCIMAERSFLRTINGSCDTPLAALAQYVDNDTIYMSCMLSNEKNMVFLDCYFKECDAEKSGIDIGNKLIDKLSTHY</sequence>
<dbReference type="PANTHER" id="PTHR11557">
    <property type="entry name" value="PORPHOBILINOGEN DEAMINASE"/>
    <property type="match status" value="1"/>
</dbReference>
<dbReference type="EC" id="2.5.1.61" evidence="8"/>
<dbReference type="PANTHER" id="PTHR11557:SF0">
    <property type="entry name" value="PORPHOBILINOGEN DEAMINASE"/>
    <property type="match status" value="1"/>
</dbReference>
<dbReference type="NCBIfam" id="TIGR00212">
    <property type="entry name" value="hemC"/>
    <property type="match status" value="1"/>
</dbReference>
<proteinExistence type="inferred from homology"/>
<dbReference type="UniPathway" id="UPA00251">
    <property type="reaction ID" value="UER00319"/>
</dbReference>
<dbReference type="HAMAP" id="MF_00260">
    <property type="entry name" value="Porphobil_deam"/>
    <property type="match status" value="1"/>
</dbReference>
<evidence type="ECO:0000256" key="2">
    <source>
        <dbReference type="ARBA" id="ARBA00004735"/>
    </source>
</evidence>
<feature type="modified residue" description="S-(dipyrrolylmethanemethyl)cysteine" evidence="8">
    <location>
        <position position="239"/>
    </location>
</feature>
<comment type="pathway">
    <text evidence="2">Porphyrin-containing compound metabolism; protoporphyrin-IX biosynthesis; coproporphyrinogen-III from 5-aminolevulinate: step 2/4.</text>
</comment>
<name>A0A0F3ND03_9RICK</name>
<comment type="miscellaneous">
    <text evidence="8">The porphobilinogen subunits are added to the dipyrromethane group.</text>
</comment>
<dbReference type="Proteomes" id="UP000033546">
    <property type="component" value="Unassembled WGS sequence"/>
</dbReference>
<dbReference type="SUPFAM" id="SSF53850">
    <property type="entry name" value="Periplasmic binding protein-like II"/>
    <property type="match status" value="1"/>
</dbReference>
<dbReference type="PATRIC" id="fig|1359167.3.peg.153"/>
<evidence type="ECO:0000313" key="12">
    <source>
        <dbReference type="Proteomes" id="UP000033546"/>
    </source>
</evidence>
<comment type="caution">
    <text evidence="11">The sequence shown here is derived from an EMBL/GenBank/DDBJ whole genome shotgun (WGS) entry which is preliminary data.</text>
</comment>
<evidence type="ECO:0000256" key="8">
    <source>
        <dbReference type="HAMAP-Rule" id="MF_00260"/>
    </source>
</evidence>
<dbReference type="InterPro" id="IPR022418">
    <property type="entry name" value="Porphobilinogen_deaminase_C"/>
</dbReference>
<evidence type="ECO:0000256" key="1">
    <source>
        <dbReference type="ARBA" id="ARBA00002869"/>
    </source>
</evidence>
<dbReference type="Pfam" id="PF03900">
    <property type="entry name" value="Porphobil_deamC"/>
    <property type="match status" value="1"/>
</dbReference>
<gene>
    <name evidence="8 11" type="primary">hemC</name>
    <name evidence="11" type="ORF">EMUCRT_0158</name>
</gene>
<dbReference type="FunFam" id="3.40.190.10:FF:000005">
    <property type="entry name" value="Porphobilinogen deaminase"/>
    <property type="match status" value="1"/>
</dbReference>
<feature type="domain" description="Porphobilinogen deaminase N-terminal" evidence="9">
    <location>
        <begin position="3"/>
        <end position="210"/>
    </location>
</feature>
<dbReference type="SUPFAM" id="SSF54782">
    <property type="entry name" value="Porphobilinogen deaminase (hydroxymethylbilane synthase), C-terminal domain"/>
    <property type="match status" value="1"/>
</dbReference>
<comment type="catalytic activity">
    <reaction evidence="7 8">
        <text>4 porphobilinogen + H2O = hydroxymethylbilane + 4 NH4(+)</text>
        <dbReference type="Rhea" id="RHEA:13185"/>
        <dbReference type="ChEBI" id="CHEBI:15377"/>
        <dbReference type="ChEBI" id="CHEBI:28938"/>
        <dbReference type="ChEBI" id="CHEBI:57845"/>
        <dbReference type="ChEBI" id="CHEBI:58126"/>
        <dbReference type="EC" id="2.5.1.61"/>
    </reaction>
</comment>
<evidence type="ECO:0000259" key="10">
    <source>
        <dbReference type="Pfam" id="PF03900"/>
    </source>
</evidence>
<evidence type="ECO:0000256" key="3">
    <source>
        <dbReference type="ARBA" id="ARBA00005638"/>
    </source>
</evidence>
<evidence type="ECO:0000256" key="7">
    <source>
        <dbReference type="ARBA" id="ARBA00048169"/>
    </source>
</evidence>
<feature type="domain" description="Porphobilinogen deaminase C-terminal" evidence="10">
    <location>
        <begin position="223"/>
        <end position="291"/>
    </location>
</feature>
<dbReference type="Gene3D" id="3.40.190.10">
    <property type="entry name" value="Periplasmic binding protein-like II"/>
    <property type="match status" value="2"/>
</dbReference>
<keyword evidence="6 8" id="KW-0627">Porphyrin biosynthesis</keyword>
<protein>
    <recommendedName>
        <fullName evidence="8">Porphobilinogen deaminase</fullName>
        <shortName evidence="8">PBG</shortName>
        <ecNumber evidence="8">2.5.1.61</ecNumber>
    </recommendedName>
    <alternativeName>
        <fullName evidence="8">Hydroxymethylbilane synthase</fullName>
        <shortName evidence="8">HMBS</shortName>
    </alternativeName>
    <alternativeName>
        <fullName evidence="8">Pre-uroporphyrinogen synthase</fullName>
    </alternativeName>
</protein>
<dbReference type="PIRSF" id="PIRSF001438">
    <property type="entry name" value="4pyrrol_synth_OHMeBilane_synth"/>
    <property type="match status" value="1"/>
</dbReference>
<organism evidence="11 12">
    <name type="scientific">Ehrlichia cf. muris str. EmCRT</name>
    <dbReference type="NCBI Taxonomy" id="1359167"/>
    <lineage>
        <taxon>Bacteria</taxon>
        <taxon>Pseudomonadati</taxon>
        <taxon>Pseudomonadota</taxon>
        <taxon>Alphaproteobacteria</taxon>
        <taxon>Rickettsiales</taxon>
        <taxon>Anaplasmataceae</taxon>
        <taxon>Ehrlichia</taxon>
    </lineage>
</organism>
<comment type="similarity">
    <text evidence="3 8">Belongs to the HMBS family.</text>
</comment>
<comment type="subunit">
    <text evidence="4 8">Monomer.</text>
</comment>
<evidence type="ECO:0000259" key="9">
    <source>
        <dbReference type="Pfam" id="PF01379"/>
    </source>
</evidence>
<dbReference type="PROSITE" id="PS00533">
    <property type="entry name" value="PORPHOBILINOGEN_DEAM"/>
    <property type="match status" value="1"/>
</dbReference>
<dbReference type="Pfam" id="PF01379">
    <property type="entry name" value="Porphobil_deam"/>
    <property type="match status" value="1"/>
</dbReference>
<dbReference type="Gene3D" id="3.30.160.40">
    <property type="entry name" value="Porphobilinogen deaminase, C-terminal domain"/>
    <property type="match status" value="1"/>
</dbReference>
<reference evidence="11 12" key="1">
    <citation type="submission" date="2015-02" db="EMBL/GenBank/DDBJ databases">
        <title>Genome Sequencing of Rickettsiales.</title>
        <authorList>
            <person name="Daugherty S.C."/>
            <person name="Su Q."/>
            <person name="Abolude K."/>
            <person name="Beier-Sexton M."/>
            <person name="Carlyon J.A."/>
            <person name="Carter R."/>
            <person name="Day N.P."/>
            <person name="Dumler S.J."/>
            <person name="Dyachenko V."/>
            <person name="Godinez A."/>
            <person name="Kurtti T.J."/>
            <person name="Lichay M."/>
            <person name="Mullins K.E."/>
            <person name="Ott S."/>
            <person name="Pappas-Brown V."/>
            <person name="Paris D.H."/>
            <person name="Patel P."/>
            <person name="Richards A.L."/>
            <person name="Sadzewicz L."/>
            <person name="Sears K."/>
            <person name="Seidman D."/>
            <person name="Sengamalay N."/>
            <person name="Stenos J."/>
            <person name="Tallon L.J."/>
            <person name="Vincent G."/>
            <person name="Fraser C.M."/>
            <person name="Munderloh U."/>
            <person name="Dunning-Hotopp J.C."/>
        </authorList>
    </citation>
    <scope>NUCLEOTIDE SEQUENCE [LARGE SCALE GENOMIC DNA]</scope>
    <source>
        <strain evidence="11 12">EmCRT</strain>
    </source>
</reference>
<dbReference type="EMBL" id="LANU01000001">
    <property type="protein sequence ID" value="KJV65973.1"/>
    <property type="molecule type" value="Genomic_DNA"/>
</dbReference>
<dbReference type="InterPro" id="IPR000860">
    <property type="entry name" value="HemC"/>
</dbReference>
<dbReference type="InterPro" id="IPR036803">
    <property type="entry name" value="Porphobilinogen_deaminase_C_sf"/>
</dbReference>
<comment type="cofactor">
    <cofactor evidence="8">
        <name>dipyrromethane</name>
        <dbReference type="ChEBI" id="CHEBI:60342"/>
    </cofactor>
    <text evidence="8">Binds 1 dipyrromethane group covalently.</text>
</comment>
<dbReference type="GO" id="GO:0004418">
    <property type="term" value="F:hydroxymethylbilane synthase activity"/>
    <property type="evidence" value="ECO:0007669"/>
    <property type="project" value="UniProtKB-UniRule"/>
</dbReference>
<evidence type="ECO:0000256" key="6">
    <source>
        <dbReference type="ARBA" id="ARBA00023244"/>
    </source>
</evidence>
<evidence type="ECO:0000256" key="5">
    <source>
        <dbReference type="ARBA" id="ARBA00022679"/>
    </source>
</evidence>
<dbReference type="PRINTS" id="PR00151">
    <property type="entry name" value="PORPHBDMNASE"/>
</dbReference>
<dbReference type="InterPro" id="IPR022417">
    <property type="entry name" value="Porphobilin_deaminase_N"/>
</dbReference>
<comment type="function">
    <text evidence="1 8">Tetrapolymerization of the monopyrrole PBG into the hydroxymethylbilane pre-uroporphyrinogen in several discrete steps.</text>
</comment>
<keyword evidence="5 8" id="KW-0808">Transferase</keyword>
<dbReference type="GO" id="GO:0006782">
    <property type="term" value="P:protoporphyrinogen IX biosynthetic process"/>
    <property type="evidence" value="ECO:0007669"/>
    <property type="project" value="UniProtKB-UniRule"/>
</dbReference>
<evidence type="ECO:0000256" key="4">
    <source>
        <dbReference type="ARBA" id="ARBA00011245"/>
    </source>
</evidence>